<keyword evidence="2 6" id="KW-0808">Transferase</keyword>
<dbReference type="InterPro" id="IPR040079">
    <property type="entry name" value="Glutathione_S-Trfase"/>
</dbReference>
<dbReference type="EC" id="2.5.1.18" evidence="1"/>
<comment type="catalytic activity">
    <reaction evidence="3">
        <text>RX + glutathione = an S-substituted glutathione + a halide anion + H(+)</text>
        <dbReference type="Rhea" id="RHEA:16437"/>
        <dbReference type="ChEBI" id="CHEBI:15378"/>
        <dbReference type="ChEBI" id="CHEBI:16042"/>
        <dbReference type="ChEBI" id="CHEBI:17792"/>
        <dbReference type="ChEBI" id="CHEBI:57925"/>
        <dbReference type="ChEBI" id="CHEBI:90779"/>
        <dbReference type="EC" id="2.5.1.18"/>
    </reaction>
</comment>
<dbReference type="PANTHER" id="PTHR44051:SF9">
    <property type="entry name" value="GLUTATHIONE S-TRANSFERASE 1"/>
    <property type="match status" value="1"/>
</dbReference>
<feature type="domain" description="GST N-terminal" evidence="4">
    <location>
        <begin position="1"/>
        <end position="81"/>
    </location>
</feature>
<evidence type="ECO:0000313" key="7">
    <source>
        <dbReference type="Proteomes" id="UP000033067"/>
    </source>
</evidence>
<organism evidence="6 7">
    <name type="scientific">Pseudoxanthomonas suwonensis</name>
    <dbReference type="NCBI Taxonomy" id="314722"/>
    <lineage>
        <taxon>Bacteria</taxon>
        <taxon>Pseudomonadati</taxon>
        <taxon>Pseudomonadota</taxon>
        <taxon>Gammaproteobacteria</taxon>
        <taxon>Lysobacterales</taxon>
        <taxon>Lysobacteraceae</taxon>
        <taxon>Pseudoxanthomonas</taxon>
    </lineage>
</organism>
<dbReference type="GO" id="GO:0005737">
    <property type="term" value="C:cytoplasm"/>
    <property type="evidence" value="ECO:0007669"/>
    <property type="project" value="UniProtKB-ARBA"/>
</dbReference>
<dbReference type="Pfam" id="PF13409">
    <property type="entry name" value="GST_N_2"/>
    <property type="match status" value="1"/>
</dbReference>
<dbReference type="KEGG" id="psuw:WQ53_00115"/>
<dbReference type="PROSITE" id="PS50405">
    <property type="entry name" value="GST_CTER"/>
    <property type="match status" value="1"/>
</dbReference>
<dbReference type="SUPFAM" id="SSF52833">
    <property type="entry name" value="Thioredoxin-like"/>
    <property type="match status" value="1"/>
</dbReference>
<dbReference type="CDD" id="cd03189">
    <property type="entry name" value="GST_C_GTT1_like"/>
    <property type="match status" value="1"/>
</dbReference>
<protein>
    <recommendedName>
        <fullName evidence="1">glutathione transferase</fullName>
        <ecNumber evidence="1">2.5.1.18</ecNumber>
    </recommendedName>
</protein>
<dbReference type="SFLD" id="SFLDG01150">
    <property type="entry name" value="Main.1:_Beta-like"/>
    <property type="match status" value="1"/>
</dbReference>
<evidence type="ECO:0000256" key="2">
    <source>
        <dbReference type="ARBA" id="ARBA00022679"/>
    </source>
</evidence>
<dbReference type="FunFam" id="3.40.30.10:FF:000156">
    <property type="entry name" value="Glutathione S-transferase 1"/>
    <property type="match status" value="1"/>
</dbReference>
<dbReference type="InterPro" id="IPR036282">
    <property type="entry name" value="Glutathione-S-Trfase_C_sf"/>
</dbReference>
<dbReference type="Gene3D" id="1.20.1050.10">
    <property type="match status" value="1"/>
</dbReference>
<dbReference type="RefSeq" id="WP_052629441.1">
    <property type="nucleotide sequence ID" value="NZ_CP011144.1"/>
</dbReference>
<dbReference type="GO" id="GO:0004601">
    <property type="term" value="F:peroxidase activity"/>
    <property type="evidence" value="ECO:0007669"/>
    <property type="project" value="UniProtKB-ARBA"/>
</dbReference>
<dbReference type="AlphaFoldDB" id="A0A0E3YZD4"/>
<name>A0A0E3YZD4_9GAMM</name>
<dbReference type="Pfam" id="PF13410">
    <property type="entry name" value="GST_C_2"/>
    <property type="match status" value="1"/>
</dbReference>
<gene>
    <name evidence="6" type="ORF">WQ53_00115</name>
</gene>
<accession>A0A0E3YZD4</accession>
<dbReference type="InterPro" id="IPR004045">
    <property type="entry name" value="Glutathione_S-Trfase_N"/>
</dbReference>
<keyword evidence="7" id="KW-1185">Reference proteome</keyword>
<dbReference type="Gene3D" id="3.40.30.10">
    <property type="entry name" value="Glutaredoxin"/>
    <property type="match status" value="1"/>
</dbReference>
<dbReference type="SFLD" id="SFLDS00019">
    <property type="entry name" value="Glutathione_Transferase_(cytos"/>
    <property type="match status" value="1"/>
</dbReference>
<dbReference type="OrthoDB" id="9810080at2"/>
<dbReference type="CDD" id="cd03046">
    <property type="entry name" value="GST_N_GTT1_like"/>
    <property type="match status" value="1"/>
</dbReference>
<dbReference type="Proteomes" id="UP000033067">
    <property type="component" value="Chromosome"/>
</dbReference>
<dbReference type="SUPFAM" id="SSF47616">
    <property type="entry name" value="GST C-terminal domain-like"/>
    <property type="match status" value="1"/>
</dbReference>
<dbReference type="PROSITE" id="PS50404">
    <property type="entry name" value="GST_NTER"/>
    <property type="match status" value="1"/>
</dbReference>
<evidence type="ECO:0000256" key="1">
    <source>
        <dbReference type="ARBA" id="ARBA00012452"/>
    </source>
</evidence>
<reference evidence="6 7" key="1">
    <citation type="journal article" date="2015" name="Genome Announc.">
        <title>Complete Genome Sequence of Pseudoxanthomonas suwonensis Strain J1, a Cellulose-Degrading Bacterium Isolated from Leaf- and Wood-Enriched Soil.</title>
        <authorList>
            <person name="Hou L."/>
            <person name="Jiang J."/>
            <person name="Xu Z."/>
            <person name="Zhou Y."/>
            <person name="Leung F.C."/>
        </authorList>
    </citation>
    <scope>NUCLEOTIDE SEQUENCE [LARGE SCALE GENOMIC DNA]</scope>
    <source>
        <strain evidence="6 7">J1</strain>
    </source>
</reference>
<evidence type="ECO:0000256" key="3">
    <source>
        <dbReference type="ARBA" id="ARBA00047960"/>
    </source>
</evidence>
<dbReference type="PANTHER" id="PTHR44051">
    <property type="entry name" value="GLUTATHIONE S-TRANSFERASE-RELATED"/>
    <property type="match status" value="1"/>
</dbReference>
<dbReference type="PATRIC" id="fig|314722.6.peg.28"/>
<feature type="domain" description="GST C-terminal" evidence="5">
    <location>
        <begin position="91"/>
        <end position="224"/>
    </location>
</feature>
<dbReference type="InterPro" id="IPR036249">
    <property type="entry name" value="Thioredoxin-like_sf"/>
</dbReference>
<dbReference type="SFLD" id="SFLDG00358">
    <property type="entry name" value="Main_(cytGST)"/>
    <property type="match status" value="1"/>
</dbReference>
<dbReference type="InterPro" id="IPR010987">
    <property type="entry name" value="Glutathione-S-Trfase_C-like"/>
</dbReference>
<evidence type="ECO:0000259" key="5">
    <source>
        <dbReference type="PROSITE" id="PS50405"/>
    </source>
</evidence>
<dbReference type="EMBL" id="CP011144">
    <property type="protein sequence ID" value="AKC85418.1"/>
    <property type="molecule type" value="Genomic_DNA"/>
</dbReference>
<proteinExistence type="predicted"/>
<sequence length="228" mass="25239">MITVHHLENSRSQRVLWLLEELALPYQLVRYSRDPKTLLAPPALRAVHPLGKSPVLVDDGHTLAESGAILDYLVERYDLAHTLSPTPLPVDSPERLQYRYWMHYAEGSAMPPLLLSLVLARIGAAPMPFFARPVARRIVEGAMAGFVGPQLRLHLDWMEGALARSGGWFGGERFTAADIQMSFPVEAAAVRGGLERYPQLADFLQRIHERPAYQRALAQGGPFALAGG</sequence>
<evidence type="ECO:0000313" key="6">
    <source>
        <dbReference type="EMBL" id="AKC85418.1"/>
    </source>
</evidence>
<dbReference type="GO" id="GO:0004364">
    <property type="term" value="F:glutathione transferase activity"/>
    <property type="evidence" value="ECO:0007669"/>
    <property type="project" value="UniProtKB-EC"/>
</dbReference>
<evidence type="ECO:0000259" key="4">
    <source>
        <dbReference type="PROSITE" id="PS50404"/>
    </source>
</evidence>